<accession>A0A1G9W5F2</accession>
<dbReference type="Gene3D" id="3.40.50.2300">
    <property type="match status" value="1"/>
</dbReference>
<feature type="DNA-binding region" description="OmpR/PhoB-type" evidence="7">
    <location>
        <begin position="126"/>
        <end position="224"/>
    </location>
</feature>
<dbReference type="OrthoDB" id="9790442at2"/>
<evidence type="ECO:0000256" key="5">
    <source>
        <dbReference type="ARBA" id="ARBA00024867"/>
    </source>
</evidence>
<evidence type="ECO:0000256" key="3">
    <source>
        <dbReference type="ARBA" id="ARBA00023125"/>
    </source>
</evidence>
<dbReference type="PANTHER" id="PTHR48111:SF43">
    <property type="entry name" value="STAGE 0 SPORULATION PROTEIN A HOMOLOG"/>
    <property type="match status" value="1"/>
</dbReference>
<dbReference type="SUPFAM" id="SSF52172">
    <property type="entry name" value="CheY-like"/>
    <property type="match status" value="1"/>
</dbReference>
<dbReference type="STRING" id="258515.SAMN05192585_10541"/>
<dbReference type="InterPro" id="IPR036388">
    <property type="entry name" value="WH-like_DNA-bd_sf"/>
</dbReference>
<dbReference type="InterPro" id="IPR039420">
    <property type="entry name" value="WalR-like"/>
</dbReference>
<dbReference type="PANTHER" id="PTHR48111">
    <property type="entry name" value="REGULATOR OF RPOS"/>
    <property type="match status" value="1"/>
</dbReference>
<evidence type="ECO:0000256" key="6">
    <source>
        <dbReference type="PROSITE-ProRule" id="PRU00169"/>
    </source>
</evidence>
<dbReference type="AlphaFoldDB" id="A0A1G9W5F2"/>
<keyword evidence="3 7" id="KW-0238">DNA-binding</keyword>
<dbReference type="CDD" id="cd00383">
    <property type="entry name" value="trans_reg_C"/>
    <property type="match status" value="1"/>
</dbReference>
<comment type="function">
    <text evidence="5">May play the central regulatory role in sporulation. It may be an element of the effector pathway responsible for the activation of sporulation genes in response to nutritional stress. Spo0A may act in concert with spo0H (a sigma factor) to control the expression of some genes that are critical to the sporulation process.</text>
</comment>
<dbReference type="Proteomes" id="UP000199182">
    <property type="component" value="Unassembled WGS sequence"/>
</dbReference>
<evidence type="ECO:0000256" key="1">
    <source>
        <dbReference type="ARBA" id="ARBA00018672"/>
    </source>
</evidence>
<dbReference type="PROSITE" id="PS51755">
    <property type="entry name" value="OMPR_PHOB"/>
    <property type="match status" value="1"/>
</dbReference>
<dbReference type="EMBL" id="FNID01000005">
    <property type="protein sequence ID" value="SDM79457.1"/>
    <property type="molecule type" value="Genomic_DNA"/>
</dbReference>
<organism evidence="10 11">
    <name type="scientific">Acetanaerobacterium elongatum</name>
    <dbReference type="NCBI Taxonomy" id="258515"/>
    <lineage>
        <taxon>Bacteria</taxon>
        <taxon>Bacillati</taxon>
        <taxon>Bacillota</taxon>
        <taxon>Clostridia</taxon>
        <taxon>Eubacteriales</taxon>
        <taxon>Oscillospiraceae</taxon>
        <taxon>Acetanaerobacterium</taxon>
    </lineage>
</organism>
<name>A0A1G9W5F2_9FIRM</name>
<dbReference type="PROSITE" id="PS50110">
    <property type="entry name" value="RESPONSE_REGULATORY"/>
    <property type="match status" value="1"/>
</dbReference>
<keyword evidence="4" id="KW-0804">Transcription</keyword>
<dbReference type="Gene3D" id="6.10.250.690">
    <property type="match status" value="1"/>
</dbReference>
<proteinExistence type="predicted"/>
<dbReference type="InterPro" id="IPR001867">
    <property type="entry name" value="OmpR/PhoB-type_DNA-bd"/>
</dbReference>
<dbReference type="Pfam" id="PF00486">
    <property type="entry name" value="Trans_reg_C"/>
    <property type="match status" value="1"/>
</dbReference>
<protein>
    <recommendedName>
        <fullName evidence="1">Stage 0 sporulation protein A homolog</fullName>
    </recommendedName>
</protein>
<dbReference type="RefSeq" id="WP_092638187.1">
    <property type="nucleotide sequence ID" value="NZ_FNID01000005.1"/>
</dbReference>
<evidence type="ECO:0000256" key="2">
    <source>
        <dbReference type="ARBA" id="ARBA00023015"/>
    </source>
</evidence>
<dbReference type="GO" id="GO:0000156">
    <property type="term" value="F:phosphorelay response regulator activity"/>
    <property type="evidence" value="ECO:0007669"/>
    <property type="project" value="TreeGrafter"/>
</dbReference>
<evidence type="ECO:0000313" key="11">
    <source>
        <dbReference type="Proteomes" id="UP000199182"/>
    </source>
</evidence>
<reference evidence="10 11" key="1">
    <citation type="submission" date="2016-10" db="EMBL/GenBank/DDBJ databases">
        <authorList>
            <person name="de Groot N.N."/>
        </authorList>
    </citation>
    <scope>NUCLEOTIDE SEQUENCE [LARGE SCALE GENOMIC DNA]</scope>
    <source>
        <strain evidence="10 11">CGMCC 1.5012</strain>
    </source>
</reference>
<keyword evidence="6" id="KW-0597">Phosphoprotein</keyword>
<evidence type="ECO:0000256" key="4">
    <source>
        <dbReference type="ARBA" id="ARBA00023163"/>
    </source>
</evidence>
<dbReference type="SMART" id="SM00448">
    <property type="entry name" value="REC"/>
    <property type="match status" value="1"/>
</dbReference>
<dbReference type="GO" id="GO:0000976">
    <property type="term" value="F:transcription cis-regulatory region binding"/>
    <property type="evidence" value="ECO:0007669"/>
    <property type="project" value="TreeGrafter"/>
</dbReference>
<evidence type="ECO:0000259" key="9">
    <source>
        <dbReference type="PROSITE" id="PS51755"/>
    </source>
</evidence>
<feature type="domain" description="OmpR/PhoB-type" evidence="9">
    <location>
        <begin position="126"/>
        <end position="224"/>
    </location>
</feature>
<keyword evidence="2" id="KW-0805">Transcription regulation</keyword>
<feature type="modified residue" description="4-aspartylphosphate" evidence="6">
    <location>
        <position position="52"/>
    </location>
</feature>
<dbReference type="SMART" id="SM00862">
    <property type="entry name" value="Trans_reg_C"/>
    <property type="match status" value="1"/>
</dbReference>
<dbReference type="Gene3D" id="1.10.10.10">
    <property type="entry name" value="Winged helix-like DNA-binding domain superfamily/Winged helix DNA-binding domain"/>
    <property type="match status" value="1"/>
</dbReference>
<dbReference type="GO" id="GO:0032993">
    <property type="term" value="C:protein-DNA complex"/>
    <property type="evidence" value="ECO:0007669"/>
    <property type="project" value="TreeGrafter"/>
</dbReference>
<dbReference type="GO" id="GO:0006355">
    <property type="term" value="P:regulation of DNA-templated transcription"/>
    <property type="evidence" value="ECO:0007669"/>
    <property type="project" value="InterPro"/>
</dbReference>
<dbReference type="InterPro" id="IPR011006">
    <property type="entry name" value="CheY-like_superfamily"/>
</dbReference>
<feature type="domain" description="Response regulatory" evidence="8">
    <location>
        <begin position="3"/>
        <end position="116"/>
    </location>
</feature>
<evidence type="ECO:0000256" key="7">
    <source>
        <dbReference type="PROSITE-ProRule" id="PRU01091"/>
    </source>
</evidence>
<dbReference type="CDD" id="cd18159">
    <property type="entry name" value="REC_OmpR_NsrR-like"/>
    <property type="match status" value="1"/>
</dbReference>
<keyword evidence="11" id="KW-1185">Reference proteome</keyword>
<evidence type="ECO:0000259" key="8">
    <source>
        <dbReference type="PROSITE" id="PS50110"/>
    </source>
</evidence>
<dbReference type="GO" id="GO:0005829">
    <property type="term" value="C:cytosol"/>
    <property type="evidence" value="ECO:0007669"/>
    <property type="project" value="TreeGrafter"/>
</dbReference>
<evidence type="ECO:0000313" key="10">
    <source>
        <dbReference type="EMBL" id="SDM79457.1"/>
    </source>
</evidence>
<gene>
    <name evidence="10" type="ORF">SAMN05192585_10541</name>
</gene>
<dbReference type="Pfam" id="PF00072">
    <property type="entry name" value="Response_reg"/>
    <property type="match status" value="1"/>
</dbReference>
<sequence length="234" mass="26803">MYKIMIVEDDATITEVLERHLKRWGYQVCTVFDFNSVLEQFEQCQPDLVLMDVSLPFYNGYYWCTEIRKCSQTPILFISSSGDDMNLVMSINLGADDFVAKPFNLEVVLAKIQAILRRTYSFGAEMNVLRYNGVTLNLSNSMVSYGEERLELTKNELKIMQLLIEGRGNTVNRDVIMTKLWESESFVDENTLSVNIARLRKRLEGIGLHDFIVTQKGIGYQAKAPDELTIEAGR</sequence>
<dbReference type="InterPro" id="IPR001789">
    <property type="entry name" value="Sig_transdc_resp-reg_receiver"/>
</dbReference>